<comment type="similarity">
    <text evidence="1 6">Belongs to the methyltransferase superfamily. PrmA family.</text>
</comment>
<comment type="subcellular location">
    <subcellularLocation>
        <location evidence="6">Cytoplasm</location>
    </subcellularLocation>
</comment>
<reference evidence="7 8" key="1">
    <citation type="submission" date="2016-01" db="EMBL/GenBank/DDBJ databases">
        <title>Genome sequence of the acidophilic iron oxidising Ferrovum strain Z-31.</title>
        <authorList>
            <person name="Poehlein A."/>
            <person name="Ullrich S.R."/>
            <person name="Schloemann M."/>
            <person name="Muehling M."/>
            <person name="Daniel R."/>
        </authorList>
    </citation>
    <scope>NUCLEOTIDE SEQUENCE [LARGE SCALE GENOMIC DNA]</scope>
    <source>
        <strain evidence="7 8">Z-31</strain>
    </source>
</reference>
<dbReference type="EMBL" id="LRRD01000011">
    <property type="protein sequence ID" value="KXW58762.1"/>
    <property type="molecule type" value="Genomic_DNA"/>
</dbReference>
<feature type="binding site" evidence="6">
    <location>
        <position position="170"/>
    </location>
    <ligand>
        <name>S-adenosyl-L-methionine</name>
        <dbReference type="ChEBI" id="CHEBI:59789"/>
    </ligand>
</feature>
<keyword evidence="4 6" id="KW-0808">Transferase</keyword>
<dbReference type="SUPFAM" id="SSF53335">
    <property type="entry name" value="S-adenosyl-L-methionine-dependent methyltransferases"/>
    <property type="match status" value="1"/>
</dbReference>
<dbReference type="Pfam" id="PF06325">
    <property type="entry name" value="PrmA"/>
    <property type="match status" value="1"/>
</dbReference>
<keyword evidence="2 6" id="KW-0963">Cytoplasm</keyword>
<evidence type="ECO:0000256" key="6">
    <source>
        <dbReference type="HAMAP-Rule" id="MF_00735"/>
    </source>
</evidence>
<comment type="catalytic activity">
    <reaction evidence="6">
        <text>L-lysyl-[protein] + 3 S-adenosyl-L-methionine = N(6),N(6),N(6)-trimethyl-L-lysyl-[protein] + 3 S-adenosyl-L-homocysteine + 3 H(+)</text>
        <dbReference type="Rhea" id="RHEA:54192"/>
        <dbReference type="Rhea" id="RHEA-COMP:9752"/>
        <dbReference type="Rhea" id="RHEA-COMP:13826"/>
        <dbReference type="ChEBI" id="CHEBI:15378"/>
        <dbReference type="ChEBI" id="CHEBI:29969"/>
        <dbReference type="ChEBI" id="CHEBI:57856"/>
        <dbReference type="ChEBI" id="CHEBI:59789"/>
        <dbReference type="ChEBI" id="CHEBI:61961"/>
    </reaction>
</comment>
<dbReference type="GO" id="GO:0032259">
    <property type="term" value="P:methylation"/>
    <property type="evidence" value="ECO:0007669"/>
    <property type="project" value="UniProtKB-KW"/>
</dbReference>
<dbReference type="PIRSF" id="PIRSF000401">
    <property type="entry name" value="RPL11_MTase"/>
    <property type="match status" value="1"/>
</dbReference>
<evidence type="ECO:0000256" key="3">
    <source>
        <dbReference type="ARBA" id="ARBA00022603"/>
    </source>
</evidence>
<dbReference type="Gene3D" id="3.40.50.150">
    <property type="entry name" value="Vaccinia Virus protein VP39"/>
    <property type="match status" value="1"/>
</dbReference>
<dbReference type="NCBIfam" id="TIGR00406">
    <property type="entry name" value="prmA"/>
    <property type="match status" value="1"/>
</dbReference>
<dbReference type="InterPro" id="IPR050078">
    <property type="entry name" value="Ribosomal_L11_MeTrfase_PrmA"/>
</dbReference>
<keyword evidence="3 6" id="KW-0489">Methyltransferase</keyword>
<gene>
    <name evidence="6 7" type="primary">prmA</name>
    <name evidence="7" type="ORF">FEMY_07900</name>
</gene>
<proteinExistence type="inferred from homology"/>
<keyword evidence="8" id="KW-1185">Reference proteome</keyword>
<keyword evidence="7" id="KW-0689">Ribosomal protein</keyword>
<evidence type="ECO:0000256" key="4">
    <source>
        <dbReference type="ARBA" id="ARBA00022679"/>
    </source>
</evidence>
<dbReference type="AlphaFoldDB" id="A0A149VZX1"/>
<dbReference type="GO" id="GO:0005737">
    <property type="term" value="C:cytoplasm"/>
    <property type="evidence" value="ECO:0007669"/>
    <property type="project" value="UniProtKB-SubCell"/>
</dbReference>
<dbReference type="PANTHER" id="PTHR43648">
    <property type="entry name" value="ELECTRON TRANSFER FLAVOPROTEIN BETA SUBUNIT LYSINE METHYLTRANSFERASE"/>
    <property type="match status" value="1"/>
</dbReference>
<keyword evidence="5 6" id="KW-0949">S-adenosyl-L-methionine</keyword>
<evidence type="ECO:0000256" key="5">
    <source>
        <dbReference type="ARBA" id="ARBA00022691"/>
    </source>
</evidence>
<accession>A0A149VZX1</accession>
<dbReference type="InterPro" id="IPR004498">
    <property type="entry name" value="Ribosomal_PrmA_MeTrfase"/>
</dbReference>
<sequence length="297" mass="32066">MSWTCLTLQTDRDHAELWSDALSAQGALAVTLSSQATGAEEVPVFGEPGCPEMPLWPHCQIEVLLPLDWDASSWLKQVSTSLDQPVPPHRSEIVADQDWVRLTQSQFDPIPAAPGLWIVPTWHEPPDPSALNLRLDPGQAFGTGSHPTTRLCLEWLTAHPPRMQRVLDYGCGSGILTIAAGLLGTTQPIGVDIDPVAVQTACDNATLNGVSASFYEPDSFPDFPPFDGVIANILTNPLVVLAPLLLNQLKAGGWLTLSGILSSQVERIQNAYAPDCFLSIAGEREGWVCLSGVKQVY</sequence>
<dbReference type="STRING" id="1789004.FEMY_07900"/>
<dbReference type="PATRIC" id="fig|1789004.3.peg.799"/>
<evidence type="ECO:0000256" key="2">
    <source>
        <dbReference type="ARBA" id="ARBA00022490"/>
    </source>
</evidence>
<evidence type="ECO:0000313" key="8">
    <source>
        <dbReference type="Proteomes" id="UP000075653"/>
    </source>
</evidence>
<dbReference type="EC" id="2.1.1.-" evidence="6"/>
<comment type="function">
    <text evidence="6">Methylates ribosomal protein L11.</text>
</comment>
<comment type="caution">
    <text evidence="7">The sequence shown here is derived from an EMBL/GenBank/DDBJ whole genome shotgun (WGS) entry which is preliminary data.</text>
</comment>
<dbReference type="PANTHER" id="PTHR43648:SF1">
    <property type="entry name" value="ELECTRON TRANSFER FLAVOPROTEIN BETA SUBUNIT LYSINE METHYLTRANSFERASE"/>
    <property type="match status" value="1"/>
</dbReference>
<feature type="binding site" evidence="6">
    <location>
        <position position="192"/>
    </location>
    <ligand>
        <name>S-adenosyl-L-methionine</name>
        <dbReference type="ChEBI" id="CHEBI:59789"/>
    </ligand>
</feature>
<dbReference type="Proteomes" id="UP000075653">
    <property type="component" value="Unassembled WGS sequence"/>
</dbReference>
<protein>
    <recommendedName>
        <fullName evidence="6">Ribosomal protein L11 methyltransferase</fullName>
        <shortName evidence="6">L11 Mtase</shortName>
        <ecNumber evidence="6">2.1.1.-</ecNumber>
    </recommendedName>
</protein>
<name>A0A149VZX1_9PROT</name>
<evidence type="ECO:0000256" key="1">
    <source>
        <dbReference type="ARBA" id="ARBA00009741"/>
    </source>
</evidence>
<dbReference type="GO" id="GO:0005840">
    <property type="term" value="C:ribosome"/>
    <property type="evidence" value="ECO:0007669"/>
    <property type="project" value="UniProtKB-KW"/>
</dbReference>
<dbReference type="HAMAP" id="MF_00735">
    <property type="entry name" value="Methyltr_PrmA"/>
    <property type="match status" value="1"/>
</dbReference>
<feature type="binding site" evidence="6">
    <location>
        <position position="149"/>
    </location>
    <ligand>
        <name>S-adenosyl-L-methionine</name>
        <dbReference type="ChEBI" id="CHEBI:59789"/>
    </ligand>
</feature>
<keyword evidence="7" id="KW-0687">Ribonucleoprotein</keyword>
<organism evidence="7 8">
    <name type="scientific">Ferrovum myxofaciens</name>
    <dbReference type="NCBI Taxonomy" id="416213"/>
    <lineage>
        <taxon>Bacteria</taxon>
        <taxon>Pseudomonadati</taxon>
        <taxon>Pseudomonadota</taxon>
        <taxon>Betaproteobacteria</taxon>
        <taxon>Ferrovales</taxon>
        <taxon>Ferrovaceae</taxon>
        <taxon>Ferrovum</taxon>
    </lineage>
</organism>
<dbReference type="CDD" id="cd02440">
    <property type="entry name" value="AdoMet_MTases"/>
    <property type="match status" value="1"/>
</dbReference>
<evidence type="ECO:0000313" key="7">
    <source>
        <dbReference type="EMBL" id="KXW58762.1"/>
    </source>
</evidence>
<dbReference type="InterPro" id="IPR029063">
    <property type="entry name" value="SAM-dependent_MTases_sf"/>
</dbReference>
<feature type="binding site" evidence="6">
    <location>
        <position position="232"/>
    </location>
    <ligand>
        <name>S-adenosyl-L-methionine</name>
        <dbReference type="ChEBI" id="CHEBI:59789"/>
    </ligand>
</feature>
<dbReference type="RefSeq" id="WP_062187712.1">
    <property type="nucleotide sequence ID" value="NZ_LRRD01000011.1"/>
</dbReference>
<dbReference type="GO" id="GO:0016279">
    <property type="term" value="F:protein-lysine N-methyltransferase activity"/>
    <property type="evidence" value="ECO:0007669"/>
    <property type="project" value="TreeGrafter"/>
</dbReference>